<evidence type="ECO:0000313" key="3">
    <source>
        <dbReference type="Proteomes" id="UP000316545"/>
    </source>
</evidence>
<protein>
    <submittedName>
        <fullName evidence="2">Uncharacterized protein</fullName>
    </submittedName>
</protein>
<keyword evidence="1" id="KW-0812">Transmembrane</keyword>
<evidence type="ECO:0000313" key="2">
    <source>
        <dbReference type="EMBL" id="TWB17348.1"/>
    </source>
</evidence>
<keyword evidence="3" id="KW-1185">Reference proteome</keyword>
<name>A0A560F6U9_9PROT</name>
<proteinExistence type="predicted"/>
<keyword evidence="1" id="KW-0472">Membrane</keyword>
<feature type="transmembrane region" description="Helical" evidence="1">
    <location>
        <begin position="40"/>
        <end position="61"/>
    </location>
</feature>
<sequence>MGYGWFYLGAVVFLAGFSFLVAAAIFGYRGIDRATGQPESAWVAIGIPCVMMAGSSVFILLGRGIIRQYKMGRVSGL</sequence>
<feature type="transmembrane region" description="Helical" evidence="1">
    <location>
        <begin position="7"/>
        <end position="28"/>
    </location>
</feature>
<reference evidence="2 3" key="1">
    <citation type="submission" date="2019-06" db="EMBL/GenBank/DDBJ databases">
        <title>Genomic Encyclopedia of Type Strains, Phase IV (KMG-V): Genome sequencing to study the core and pangenomes of soil and plant-associated prokaryotes.</title>
        <authorList>
            <person name="Whitman W."/>
        </authorList>
    </citation>
    <scope>NUCLEOTIDE SEQUENCE [LARGE SCALE GENOMIC DNA]</scope>
    <source>
        <strain evidence="2 3">BR 11865</strain>
    </source>
</reference>
<evidence type="ECO:0000256" key="1">
    <source>
        <dbReference type="SAM" id="Phobius"/>
    </source>
</evidence>
<organism evidence="2 3">
    <name type="scientific">Nitrospirillum amazonense</name>
    <dbReference type="NCBI Taxonomy" id="28077"/>
    <lineage>
        <taxon>Bacteria</taxon>
        <taxon>Pseudomonadati</taxon>
        <taxon>Pseudomonadota</taxon>
        <taxon>Alphaproteobacteria</taxon>
        <taxon>Rhodospirillales</taxon>
        <taxon>Azospirillaceae</taxon>
        <taxon>Nitrospirillum</taxon>
    </lineage>
</organism>
<dbReference type="AlphaFoldDB" id="A0A560F6U9"/>
<accession>A0A560F6U9</accession>
<dbReference type="EMBL" id="VITO01000025">
    <property type="protein sequence ID" value="TWB17348.1"/>
    <property type="molecule type" value="Genomic_DNA"/>
</dbReference>
<gene>
    <name evidence="2" type="ORF">FBZ88_12516</name>
</gene>
<comment type="caution">
    <text evidence="2">The sequence shown here is derived from an EMBL/GenBank/DDBJ whole genome shotgun (WGS) entry which is preliminary data.</text>
</comment>
<keyword evidence="1" id="KW-1133">Transmembrane helix</keyword>
<dbReference type="Proteomes" id="UP000316545">
    <property type="component" value="Unassembled WGS sequence"/>
</dbReference>